<comment type="caution">
    <text evidence="2">The sequence shown here is derived from an EMBL/GenBank/DDBJ whole genome shotgun (WGS) entry which is preliminary data.</text>
</comment>
<gene>
    <name evidence="2" type="ORF">GCM10011531_00940</name>
</gene>
<reference evidence="2 3" key="1">
    <citation type="journal article" date="2014" name="Int. J. Syst. Evol. Microbiol.">
        <title>Complete genome sequence of Corynebacterium casei LMG S-19264T (=DSM 44701T), isolated from a smear-ripened cheese.</title>
        <authorList>
            <consortium name="US DOE Joint Genome Institute (JGI-PGF)"/>
            <person name="Walter F."/>
            <person name="Albersmeier A."/>
            <person name="Kalinowski J."/>
            <person name="Ruckert C."/>
        </authorList>
    </citation>
    <scope>NUCLEOTIDE SEQUENCE [LARGE SCALE GENOMIC DNA]</scope>
    <source>
        <strain evidence="2 3">CGMCC 1.15295</strain>
    </source>
</reference>
<evidence type="ECO:0000313" key="3">
    <source>
        <dbReference type="Proteomes" id="UP000598120"/>
    </source>
</evidence>
<dbReference type="EMBL" id="BMIC01000001">
    <property type="protein sequence ID" value="GFZ76086.1"/>
    <property type="molecule type" value="Genomic_DNA"/>
</dbReference>
<organism evidence="2 3">
    <name type="scientific">Aquaticitalea lipolytica</name>
    <dbReference type="NCBI Taxonomy" id="1247562"/>
    <lineage>
        <taxon>Bacteria</taxon>
        <taxon>Pseudomonadati</taxon>
        <taxon>Bacteroidota</taxon>
        <taxon>Flavobacteriia</taxon>
        <taxon>Flavobacteriales</taxon>
        <taxon>Flavobacteriaceae</taxon>
        <taxon>Aquaticitalea</taxon>
    </lineage>
</organism>
<name>A0A8J2TLB7_9FLAO</name>
<sequence>MIITPLLVLFVIIVFILVYLFVSTIDKRKWLTLLVSIVLTPVVYFYLFYPMLNIISNYHHEKYFDKVAWAEKPGLRYEMMNNMIDSKEFTGKSKEEVTNLLGKYEWLGWDYKQNTYDEDKWNYGVGILPGAFNDKKVNMTFIFKDNHVVDILYFDELIVFDEKK</sequence>
<evidence type="ECO:0000313" key="2">
    <source>
        <dbReference type="EMBL" id="GFZ76086.1"/>
    </source>
</evidence>
<protein>
    <submittedName>
        <fullName evidence="2">Uncharacterized protein</fullName>
    </submittedName>
</protein>
<keyword evidence="1" id="KW-0812">Transmembrane</keyword>
<feature type="transmembrane region" description="Helical" evidence="1">
    <location>
        <begin position="30"/>
        <end position="49"/>
    </location>
</feature>
<feature type="transmembrane region" description="Helical" evidence="1">
    <location>
        <begin position="6"/>
        <end position="23"/>
    </location>
</feature>
<proteinExistence type="predicted"/>
<keyword evidence="1" id="KW-1133">Transmembrane helix</keyword>
<accession>A0A8J2TLB7</accession>
<dbReference type="Proteomes" id="UP000598120">
    <property type="component" value="Unassembled WGS sequence"/>
</dbReference>
<keyword evidence="3" id="KW-1185">Reference proteome</keyword>
<keyword evidence="1" id="KW-0472">Membrane</keyword>
<dbReference type="RefSeq" id="WP_188604377.1">
    <property type="nucleotide sequence ID" value="NZ_BMIC01000001.1"/>
</dbReference>
<dbReference type="AlphaFoldDB" id="A0A8J2TLB7"/>
<evidence type="ECO:0000256" key="1">
    <source>
        <dbReference type="SAM" id="Phobius"/>
    </source>
</evidence>